<reference evidence="1" key="1">
    <citation type="journal article" date="2024" name="Int. J. Syst. Evol. Microbiol.">
        <title>Turicibacter faecis sp. nov., isolated from faeces of heart failure mouse model.</title>
        <authorList>
            <person name="Imamura Y."/>
            <person name="Motooka D."/>
            <person name="Nakajima Y."/>
            <person name="Ito S."/>
            <person name="Kitakaze M."/>
            <person name="Iida T."/>
            <person name="Nakamura S."/>
        </authorList>
    </citation>
    <scope>NUCLEOTIDE SEQUENCE</scope>
    <source>
        <strain evidence="1">TC023</strain>
    </source>
</reference>
<accession>A0ABM8IMY9</accession>
<keyword evidence="2" id="KW-1185">Reference proteome</keyword>
<organism evidence="1 2">
    <name type="scientific">Turicibacter faecis</name>
    <dbReference type="NCBI Taxonomy" id="2963365"/>
    <lineage>
        <taxon>Bacteria</taxon>
        <taxon>Bacillati</taxon>
        <taxon>Bacillota</taxon>
        <taxon>Erysipelotrichia</taxon>
        <taxon>Erysipelotrichales</taxon>
        <taxon>Turicibacteraceae</taxon>
        <taxon>Turicibacter</taxon>
    </lineage>
</organism>
<evidence type="ECO:0000313" key="1">
    <source>
        <dbReference type="EMBL" id="BEH90466.1"/>
    </source>
</evidence>
<dbReference type="Proteomes" id="UP001432099">
    <property type="component" value="Chromosome"/>
</dbReference>
<name>A0ABM8IMY9_9FIRM</name>
<sequence>MTYLELLTSFDLEILAETSRILKKLKDNELVAMEQRNRADFCARYCDRLQERVESHVVTNMKGDNSFEC</sequence>
<dbReference type="EMBL" id="AP028127">
    <property type="protein sequence ID" value="BEH90466.1"/>
    <property type="molecule type" value="Genomic_DNA"/>
</dbReference>
<gene>
    <name evidence="1" type="ORF">T23_05680</name>
</gene>
<dbReference type="RefSeq" id="WP_338617882.1">
    <property type="nucleotide sequence ID" value="NZ_AP028127.1"/>
</dbReference>
<proteinExistence type="predicted"/>
<evidence type="ECO:0000313" key="2">
    <source>
        <dbReference type="Proteomes" id="UP001432099"/>
    </source>
</evidence>
<protein>
    <submittedName>
        <fullName evidence="1">Uncharacterized protein</fullName>
    </submittedName>
</protein>